<dbReference type="InterPro" id="IPR038765">
    <property type="entry name" value="Papain-like_cys_pep_sf"/>
</dbReference>
<feature type="compositionally biased region" description="Low complexity" evidence="10">
    <location>
        <begin position="451"/>
        <end position="460"/>
    </location>
</feature>
<dbReference type="EC" id="3.4.19.12" evidence="3"/>
<evidence type="ECO:0000313" key="12">
    <source>
        <dbReference type="EMBL" id="MBY08456.1"/>
    </source>
</evidence>
<dbReference type="KEGG" id="oti:135399136"/>
<feature type="region of interest" description="Disordered" evidence="10">
    <location>
        <begin position="528"/>
        <end position="574"/>
    </location>
</feature>
<feature type="coiled-coil region" evidence="9">
    <location>
        <begin position="329"/>
        <end position="356"/>
    </location>
</feature>
<dbReference type="InterPro" id="IPR003323">
    <property type="entry name" value="OTU_dom"/>
</dbReference>
<keyword evidence="9" id="KW-0175">Coiled coil</keyword>
<dbReference type="AlphaFoldDB" id="A0A2R5LG04"/>
<protein>
    <recommendedName>
        <fullName evidence="3">ubiquitinyl hydrolase 1</fullName>
        <ecNumber evidence="3">3.4.19.12</ecNumber>
    </recommendedName>
    <alternativeName>
        <fullName evidence="8">Deubiquitinating enzyme A</fullName>
    </alternativeName>
</protein>
<feature type="region of interest" description="Disordered" evidence="10">
    <location>
        <begin position="380"/>
        <end position="468"/>
    </location>
</feature>
<dbReference type="GO" id="GO:0061578">
    <property type="term" value="F:K63-linked deubiquitinase activity"/>
    <property type="evidence" value="ECO:0007669"/>
    <property type="project" value="TreeGrafter"/>
</dbReference>
<reference evidence="12" key="1">
    <citation type="submission" date="2018-03" db="EMBL/GenBank/DDBJ databases">
        <title>The relapsing fever spirochete Borrelia turicatae persists in the highly oxidative environment of its soft-bodied tick vector.</title>
        <authorList>
            <person name="Bourret T.J."/>
            <person name="Boyle W.K."/>
            <person name="Valenzuela J.G."/>
            <person name="Oliveira F."/>
            <person name="Lopez J.E."/>
        </authorList>
    </citation>
    <scope>NUCLEOTIDE SEQUENCE</scope>
    <source>
        <strain evidence="12">Kansas strain/isolate</strain>
        <tissue evidence="12">Salivary glands</tissue>
    </source>
</reference>
<dbReference type="GO" id="GO:0030154">
    <property type="term" value="P:cell differentiation"/>
    <property type="evidence" value="ECO:0007669"/>
    <property type="project" value="UniProtKB-ARBA"/>
</dbReference>
<dbReference type="GO" id="GO:0006508">
    <property type="term" value="P:proteolysis"/>
    <property type="evidence" value="ECO:0007669"/>
    <property type="project" value="UniProtKB-KW"/>
</dbReference>
<keyword evidence="5" id="KW-0833">Ubl conjugation pathway</keyword>
<feature type="compositionally biased region" description="Gly residues" evidence="10">
    <location>
        <begin position="400"/>
        <end position="412"/>
    </location>
</feature>
<dbReference type="EMBL" id="GGLE01004330">
    <property type="protein sequence ID" value="MBY08456.1"/>
    <property type="molecule type" value="Transcribed_RNA"/>
</dbReference>
<dbReference type="GO" id="GO:0001817">
    <property type="term" value="P:regulation of cytokine production"/>
    <property type="evidence" value="ECO:0007669"/>
    <property type="project" value="UniProtKB-ARBA"/>
</dbReference>
<evidence type="ECO:0000256" key="6">
    <source>
        <dbReference type="ARBA" id="ARBA00022801"/>
    </source>
</evidence>
<sequence length="574" mass="62891">MTILPTKKSSQQKNEGDGSDPNAYHGDRHSHSNHPSENYNFQNRNSPPRWSNTNSREEKRPAHPPGSNFDEFDNVDGGPTHSKRRHRASPHRSLRKTHNHSHSHLGHGHRSTGVVPNFSNPSTSQGNSSPVAERPGNAVAENDDPSGYNSGDEYDKPPELWTPEEYQEREYHFEKKLRKKGLMIKNMGEDGACLFRAVADQVYGDQEMHHALRKLCMDYMAKNSDYYSQYVTEDFEKYVERKRCDHIHGNHIEMQALSEMFNRPIEVYHYSAEPINIFHGMQKSDNEPIRLSYHRNVHYNSIVDPFKATVGVGLGLPAFKPGLADKTLVKDALRASEQLELERAMLEDKLRATDWEATNEALEEQVARESYLHWLRDNEMRSRKKARSATATSSSSLSSDGGGGNSPAGAAGGRSSPRSSPRSRTSPRTAHAVDESGSASPGQKGFSPKAGSSGLSGTSSHGDEATSGVLREQATGTTVVGHAEESFPLVETASFLNNLPPAMFGLSDWDDSDILAQVLAQSQQEYLDSLKRSTASQGSPSASTTSMQATQSSSVPGSSSTFSCPGASTAGASS</sequence>
<evidence type="ECO:0000256" key="5">
    <source>
        <dbReference type="ARBA" id="ARBA00022786"/>
    </source>
</evidence>
<comment type="catalytic activity">
    <reaction evidence="1">
        <text>Thiol-dependent hydrolysis of ester, thioester, amide, peptide and isopeptide bonds formed by the C-terminal Gly of ubiquitin (a 76-residue protein attached to proteins as an intracellular targeting signal).</text>
        <dbReference type="EC" id="3.4.19.12"/>
    </reaction>
</comment>
<dbReference type="GO" id="GO:0016579">
    <property type="term" value="P:protein deubiquitination"/>
    <property type="evidence" value="ECO:0007669"/>
    <property type="project" value="TreeGrafter"/>
</dbReference>
<comment type="similarity">
    <text evidence="2">Belongs to the peptidase C85 family.</text>
</comment>
<dbReference type="CDD" id="cd22752">
    <property type="entry name" value="OTU_OTUD5-like"/>
    <property type="match status" value="1"/>
</dbReference>
<feature type="compositionally biased region" description="Basic residues" evidence="10">
    <location>
        <begin position="81"/>
        <end position="110"/>
    </location>
</feature>
<feature type="compositionally biased region" description="Polar residues" evidence="10">
    <location>
        <begin position="117"/>
        <end position="130"/>
    </location>
</feature>
<feature type="compositionally biased region" description="Polar residues" evidence="10">
    <location>
        <begin position="528"/>
        <end position="538"/>
    </location>
</feature>
<keyword evidence="4 12" id="KW-0645">Protease</keyword>
<dbReference type="PANTHER" id="PTHR12419">
    <property type="entry name" value="OTU DOMAIN CONTAINING PROTEIN"/>
    <property type="match status" value="1"/>
</dbReference>
<evidence type="ECO:0000256" key="2">
    <source>
        <dbReference type="ARBA" id="ARBA00010407"/>
    </source>
</evidence>
<feature type="compositionally biased region" description="Low complexity" evidence="10">
    <location>
        <begin position="539"/>
        <end position="563"/>
    </location>
</feature>
<evidence type="ECO:0000256" key="8">
    <source>
        <dbReference type="ARBA" id="ARBA00033460"/>
    </source>
</evidence>
<evidence type="ECO:0000259" key="11">
    <source>
        <dbReference type="PROSITE" id="PS50802"/>
    </source>
</evidence>
<evidence type="ECO:0000256" key="10">
    <source>
        <dbReference type="SAM" id="MobiDB-lite"/>
    </source>
</evidence>
<keyword evidence="6" id="KW-0378">Hydrolase</keyword>
<dbReference type="SUPFAM" id="SSF54001">
    <property type="entry name" value="Cysteine proteinases"/>
    <property type="match status" value="1"/>
</dbReference>
<feature type="compositionally biased region" description="Low complexity" evidence="10">
    <location>
        <begin position="388"/>
        <end position="399"/>
    </location>
</feature>
<dbReference type="FunFam" id="3.90.70.80:FF:000002">
    <property type="entry name" value="OTU domain-containing protein 5 isoform X2"/>
    <property type="match status" value="1"/>
</dbReference>
<evidence type="ECO:0000256" key="9">
    <source>
        <dbReference type="SAM" id="Coils"/>
    </source>
</evidence>
<dbReference type="Gene3D" id="3.90.70.80">
    <property type="match status" value="1"/>
</dbReference>
<dbReference type="GO" id="GO:0004843">
    <property type="term" value="F:cysteine-type deubiquitinase activity"/>
    <property type="evidence" value="ECO:0007669"/>
    <property type="project" value="UniProtKB-EC"/>
</dbReference>
<evidence type="ECO:0000256" key="3">
    <source>
        <dbReference type="ARBA" id="ARBA00012759"/>
    </source>
</evidence>
<feature type="region of interest" description="Disordered" evidence="10">
    <location>
        <begin position="1"/>
        <end position="165"/>
    </location>
</feature>
<dbReference type="PANTHER" id="PTHR12419:SF4">
    <property type="entry name" value="OTU DOMAIN-CONTAINING PROTEIN 5"/>
    <property type="match status" value="1"/>
</dbReference>
<proteinExistence type="inferred from homology"/>
<dbReference type="Pfam" id="PF02338">
    <property type="entry name" value="OTU"/>
    <property type="match status" value="1"/>
</dbReference>
<dbReference type="GO" id="GO:0051241">
    <property type="term" value="P:negative regulation of multicellular organismal process"/>
    <property type="evidence" value="ECO:0007669"/>
    <property type="project" value="UniProtKB-ARBA"/>
</dbReference>
<organism evidence="12">
    <name type="scientific">Ornithodoros turicata</name>
    <dbReference type="NCBI Taxonomy" id="34597"/>
    <lineage>
        <taxon>Eukaryota</taxon>
        <taxon>Metazoa</taxon>
        <taxon>Ecdysozoa</taxon>
        <taxon>Arthropoda</taxon>
        <taxon>Chelicerata</taxon>
        <taxon>Arachnida</taxon>
        <taxon>Acari</taxon>
        <taxon>Parasitiformes</taxon>
        <taxon>Ixodida</taxon>
        <taxon>Ixodoidea</taxon>
        <taxon>Argasidae</taxon>
        <taxon>Ornithodorinae</taxon>
        <taxon>Ornithodoros</taxon>
    </lineage>
</organism>
<dbReference type="InterPro" id="IPR050704">
    <property type="entry name" value="Peptidase_C85-like"/>
</dbReference>
<dbReference type="RefSeq" id="XP_064486928.1">
    <property type="nucleotide sequence ID" value="XM_064630858.1"/>
</dbReference>
<evidence type="ECO:0000256" key="7">
    <source>
        <dbReference type="ARBA" id="ARBA00022807"/>
    </source>
</evidence>
<name>A0A2R5LG04_9ACAR</name>
<dbReference type="GeneID" id="135399136"/>
<accession>A0A2R5LG04</accession>
<feature type="domain" description="OTU" evidence="11">
    <location>
        <begin position="182"/>
        <end position="305"/>
    </location>
</feature>
<feature type="compositionally biased region" description="Polar residues" evidence="10">
    <location>
        <begin position="33"/>
        <end position="54"/>
    </location>
</feature>
<feature type="compositionally biased region" description="Low complexity" evidence="10">
    <location>
        <begin position="413"/>
        <end position="430"/>
    </location>
</feature>
<evidence type="ECO:0000256" key="4">
    <source>
        <dbReference type="ARBA" id="ARBA00022670"/>
    </source>
</evidence>
<dbReference type="PROSITE" id="PS50802">
    <property type="entry name" value="OTU"/>
    <property type="match status" value="1"/>
</dbReference>
<keyword evidence="7" id="KW-0788">Thiol protease</keyword>
<dbReference type="GO" id="GO:0010629">
    <property type="term" value="P:negative regulation of gene expression"/>
    <property type="evidence" value="ECO:0007669"/>
    <property type="project" value="UniProtKB-ARBA"/>
</dbReference>
<evidence type="ECO:0000256" key="1">
    <source>
        <dbReference type="ARBA" id="ARBA00000707"/>
    </source>
</evidence>